<dbReference type="GO" id="GO:0044183">
    <property type="term" value="F:protein folding chaperone"/>
    <property type="evidence" value="ECO:0007669"/>
    <property type="project" value="TreeGrafter"/>
</dbReference>
<keyword evidence="6" id="KW-0697">Rotamase</keyword>
<dbReference type="PANTHER" id="PTHR30560">
    <property type="entry name" value="TRIGGER FACTOR CHAPERONE AND PEPTIDYL-PROLYL CIS/TRANS ISOMERASE"/>
    <property type="match status" value="1"/>
</dbReference>
<evidence type="ECO:0000256" key="8">
    <source>
        <dbReference type="ARBA" id="ARBA00023235"/>
    </source>
</evidence>
<dbReference type="GO" id="GO:0051083">
    <property type="term" value="P:'de novo' cotranslational protein folding"/>
    <property type="evidence" value="ECO:0007669"/>
    <property type="project" value="TreeGrafter"/>
</dbReference>
<evidence type="ECO:0000256" key="4">
    <source>
        <dbReference type="ARBA" id="ARBA00013194"/>
    </source>
</evidence>
<dbReference type="Proteomes" id="UP000229753">
    <property type="component" value="Unassembled WGS sequence"/>
</dbReference>
<accession>A0A2M7TJM8</accession>
<evidence type="ECO:0000313" key="12">
    <source>
        <dbReference type="EMBL" id="PIZ46752.1"/>
    </source>
</evidence>
<protein>
    <recommendedName>
        <fullName evidence="5">Trigger factor</fullName>
        <ecNumber evidence="4">5.2.1.8</ecNumber>
    </recommendedName>
    <alternativeName>
        <fullName evidence="9">PPIase</fullName>
    </alternativeName>
</protein>
<dbReference type="GO" id="GO:0043335">
    <property type="term" value="P:protein unfolding"/>
    <property type="evidence" value="ECO:0007669"/>
    <property type="project" value="TreeGrafter"/>
</dbReference>
<dbReference type="SUPFAM" id="SSF102735">
    <property type="entry name" value="Trigger factor ribosome-binding domain"/>
    <property type="match status" value="1"/>
</dbReference>
<dbReference type="InterPro" id="IPR037041">
    <property type="entry name" value="Trigger_fac_C_sf"/>
</dbReference>
<evidence type="ECO:0000256" key="3">
    <source>
        <dbReference type="ARBA" id="ARBA00005464"/>
    </source>
</evidence>
<dbReference type="GO" id="GO:0003755">
    <property type="term" value="F:peptidyl-prolyl cis-trans isomerase activity"/>
    <property type="evidence" value="ECO:0007669"/>
    <property type="project" value="UniProtKB-KW"/>
</dbReference>
<feature type="domain" description="Trigger factor C-terminal" evidence="11">
    <location>
        <begin position="145"/>
        <end position="280"/>
    </location>
</feature>
<evidence type="ECO:0000256" key="2">
    <source>
        <dbReference type="ARBA" id="ARBA00004496"/>
    </source>
</evidence>
<evidence type="ECO:0000256" key="5">
    <source>
        <dbReference type="ARBA" id="ARBA00016902"/>
    </source>
</evidence>
<comment type="similarity">
    <text evidence="3">Belongs to the FKBP-type PPIase family. Tig subfamily.</text>
</comment>
<keyword evidence="7" id="KW-0143">Chaperone</keyword>
<dbReference type="Gene3D" id="1.10.3120.10">
    <property type="entry name" value="Trigger factor, C-terminal domain"/>
    <property type="match status" value="1"/>
</dbReference>
<dbReference type="EMBL" id="PFNO01000206">
    <property type="protein sequence ID" value="PIZ46752.1"/>
    <property type="molecule type" value="Genomic_DNA"/>
</dbReference>
<keyword evidence="8" id="KW-0413">Isomerase</keyword>
<comment type="catalytic activity">
    <reaction evidence="1">
        <text>[protein]-peptidylproline (omega=180) = [protein]-peptidylproline (omega=0)</text>
        <dbReference type="Rhea" id="RHEA:16237"/>
        <dbReference type="Rhea" id="RHEA-COMP:10747"/>
        <dbReference type="Rhea" id="RHEA-COMP:10748"/>
        <dbReference type="ChEBI" id="CHEBI:83833"/>
        <dbReference type="ChEBI" id="CHEBI:83834"/>
        <dbReference type="EC" id="5.2.1.8"/>
    </reaction>
</comment>
<evidence type="ECO:0000256" key="1">
    <source>
        <dbReference type="ARBA" id="ARBA00000971"/>
    </source>
</evidence>
<feature type="domain" description="Trigger factor ribosome-binding bacterial" evidence="10">
    <location>
        <begin position="1"/>
        <end position="123"/>
    </location>
</feature>
<evidence type="ECO:0000256" key="7">
    <source>
        <dbReference type="ARBA" id="ARBA00023186"/>
    </source>
</evidence>
<name>A0A2M7TJM8_9BACT</name>
<comment type="subcellular location">
    <subcellularLocation>
        <location evidence="2">Cytoplasm</location>
    </subcellularLocation>
</comment>
<dbReference type="InterPro" id="IPR005215">
    <property type="entry name" value="Trig_fac"/>
</dbReference>
<dbReference type="AlphaFoldDB" id="A0A2M7TJM8"/>
<comment type="caution">
    <text evidence="12">The sequence shown here is derived from an EMBL/GenBank/DDBJ whole genome shotgun (WGS) entry which is preliminary data.</text>
</comment>
<dbReference type="GO" id="GO:0005737">
    <property type="term" value="C:cytoplasm"/>
    <property type="evidence" value="ECO:0007669"/>
    <property type="project" value="UniProtKB-SubCell"/>
</dbReference>
<dbReference type="Gene3D" id="3.30.70.1050">
    <property type="entry name" value="Trigger factor ribosome-binding domain"/>
    <property type="match status" value="1"/>
</dbReference>
<evidence type="ECO:0000313" key="13">
    <source>
        <dbReference type="Proteomes" id="UP000229753"/>
    </source>
</evidence>
<dbReference type="InterPro" id="IPR036611">
    <property type="entry name" value="Trigger_fac_ribosome-bd_sf"/>
</dbReference>
<dbReference type="InterPro" id="IPR027304">
    <property type="entry name" value="Trigger_fact/SurA_dom_sf"/>
</dbReference>
<dbReference type="GO" id="GO:0015031">
    <property type="term" value="P:protein transport"/>
    <property type="evidence" value="ECO:0007669"/>
    <property type="project" value="InterPro"/>
</dbReference>
<evidence type="ECO:0000256" key="9">
    <source>
        <dbReference type="ARBA" id="ARBA00029986"/>
    </source>
</evidence>
<dbReference type="PANTHER" id="PTHR30560:SF3">
    <property type="entry name" value="TRIGGER FACTOR-LIKE PROTEIN TIG, CHLOROPLASTIC"/>
    <property type="match status" value="1"/>
</dbReference>
<proteinExistence type="inferred from homology"/>
<organism evidence="12 13">
    <name type="scientific">Candidatus Woesebacteria bacterium CG_4_10_14_0_2_um_filter_39_14</name>
    <dbReference type="NCBI Taxonomy" id="1975054"/>
    <lineage>
        <taxon>Bacteria</taxon>
        <taxon>Candidatus Woeseibacteriota</taxon>
    </lineage>
</organism>
<dbReference type="GO" id="GO:0043022">
    <property type="term" value="F:ribosome binding"/>
    <property type="evidence" value="ECO:0007669"/>
    <property type="project" value="TreeGrafter"/>
</dbReference>
<gene>
    <name evidence="12" type="ORF">COY29_06120</name>
</gene>
<evidence type="ECO:0000259" key="11">
    <source>
        <dbReference type="Pfam" id="PF05698"/>
    </source>
</evidence>
<evidence type="ECO:0000256" key="6">
    <source>
        <dbReference type="ARBA" id="ARBA00023110"/>
    </source>
</evidence>
<dbReference type="InterPro" id="IPR008880">
    <property type="entry name" value="Trigger_fac_C"/>
</dbReference>
<reference evidence="13" key="1">
    <citation type="submission" date="2017-09" db="EMBL/GenBank/DDBJ databases">
        <title>Depth-based differentiation of microbial function through sediment-hosted aquifers and enrichment of novel symbionts in the deep terrestrial subsurface.</title>
        <authorList>
            <person name="Probst A.J."/>
            <person name="Ladd B."/>
            <person name="Jarett J.K."/>
            <person name="Geller-Mcgrath D.E."/>
            <person name="Sieber C.M.K."/>
            <person name="Emerson J.B."/>
            <person name="Anantharaman K."/>
            <person name="Thomas B.C."/>
            <person name="Malmstrom R."/>
            <person name="Stieglmeier M."/>
            <person name="Klingl A."/>
            <person name="Woyke T."/>
            <person name="Ryan C.M."/>
            <person name="Banfield J.F."/>
        </authorList>
    </citation>
    <scope>NUCLEOTIDE SEQUENCE [LARGE SCALE GENOMIC DNA]</scope>
</reference>
<evidence type="ECO:0000259" key="10">
    <source>
        <dbReference type="Pfam" id="PF05697"/>
    </source>
</evidence>
<sequence length="283" mass="32334">MTSALSRLENGSLELTVNIPWARIKTSYQQVLAKLAEQTTIKGFRQGKAPTKLVEEKLGKQHLYEETLKEILPQVYLEAVKEHQLKPIVNPQISVNSLAEGKDWQIKAVTCELPKVELGNYQENVRKALAAEKIWTPGQDKKAVSENENQRLDKIFRTLLENVKLVFPEILVQDEVNRMLTRLIDQTARLGLTVEQYLASSGKTQEKLKEEYTQQAQETLKLELILSAIADKEKIEITDGEVEKMIAAIPEEETKKAFTSQEQKAYIKQLLRKRRVIDNLAKL</sequence>
<dbReference type="InterPro" id="IPR008881">
    <property type="entry name" value="Trigger_fac_ribosome-bd_bac"/>
</dbReference>
<dbReference type="Pfam" id="PF05697">
    <property type="entry name" value="Trigger_N"/>
    <property type="match status" value="1"/>
</dbReference>
<dbReference type="Pfam" id="PF05698">
    <property type="entry name" value="Trigger_C"/>
    <property type="match status" value="1"/>
</dbReference>
<dbReference type="SUPFAM" id="SSF109998">
    <property type="entry name" value="Triger factor/SurA peptide-binding domain-like"/>
    <property type="match status" value="1"/>
</dbReference>
<dbReference type="EC" id="5.2.1.8" evidence="4"/>